<dbReference type="EMBL" id="JSYK01000003">
    <property type="protein sequence ID" value="KIA82877.1"/>
    <property type="molecule type" value="Genomic_DNA"/>
</dbReference>
<protein>
    <recommendedName>
        <fullName evidence="5">Glycosyltransferase family 4 protein</fullName>
    </recommendedName>
</protein>
<evidence type="ECO:0000313" key="4">
    <source>
        <dbReference type="Proteomes" id="UP000031275"/>
    </source>
</evidence>
<dbReference type="SUPFAM" id="SSF53756">
    <property type="entry name" value="UDP-Glycosyltransferase/glycogen phosphorylase"/>
    <property type="match status" value="1"/>
</dbReference>
<evidence type="ECO:0008006" key="5">
    <source>
        <dbReference type="Google" id="ProtNLM"/>
    </source>
</evidence>
<dbReference type="Gene3D" id="3.40.50.2000">
    <property type="entry name" value="Glycogen Phosphorylase B"/>
    <property type="match status" value="2"/>
</dbReference>
<dbReference type="PANTHER" id="PTHR12526">
    <property type="entry name" value="GLYCOSYLTRANSFERASE"/>
    <property type="match status" value="1"/>
</dbReference>
<proteinExistence type="predicted"/>
<dbReference type="InterPro" id="IPR028098">
    <property type="entry name" value="Glyco_trans_4-like_N"/>
</dbReference>
<dbReference type="Proteomes" id="UP000031275">
    <property type="component" value="Unassembled WGS sequence"/>
</dbReference>
<name>A0ABR4ZP79_9FLAO</name>
<accession>A0ABR4ZP79</accession>
<dbReference type="InterPro" id="IPR001296">
    <property type="entry name" value="Glyco_trans_1"/>
</dbReference>
<evidence type="ECO:0000259" key="2">
    <source>
        <dbReference type="Pfam" id="PF13439"/>
    </source>
</evidence>
<dbReference type="PANTHER" id="PTHR12526:SF630">
    <property type="entry name" value="GLYCOSYLTRANSFERASE"/>
    <property type="match status" value="1"/>
</dbReference>
<evidence type="ECO:0000313" key="3">
    <source>
        <dbReference type="EMBL" id="KIA82877.1"/>
    </source>
</evidence>
<gene>
    <name evidence="3" type="ORF">OA84_04725</name>
</gene>
<feature type="domain" description="Glycosyl transferase family 1" evidence="1">
    <location>
        <begin position="188"/>
        <end position="348"/>
    </location>
</feature>
<sequence length="367" mass="42855">MNILISTDQIYLHGGIEKVMATKVNYWANLPDTKVFIVTTEQRENAPCYVLDYKVKLIDLNINYDRSKSYFSAHNLKKSLSHFRRQKKLFKELEPDVIISPNINFDHYWLPFIKEKSKLIKERHSSRYQEADRRKSASFLKGIKFRLDDWIDSRYDHIVVLNEDEKKYVKSDNAVVIPNPVALTDLRADLSKKQVIAAGRLSPVKGFDDLINAWAEVHAEFPDWQLHFYGQDYLGTQAQLQKQIEVRGLNRSVFFKGNVDNLPETMTHYSIYAMTSETECFPMVLLEALSVGLPVVSYDSPHGPKNILLNEQDSFLIPYKKIDIFAVHLKKLIADERLRRKFGQEAIKNVQRFDLLNVMKKWEIVFH</sequence>
<feature type="domain" description="Glycosyltransferase subfamily 4-like N-terminal" evidence="2">
    <location>
        <begin position="14"/>
        <end position="183"/>
    </location>
</feature>
<dbReference type="Pfam" id="PF00534">
    <property type="entry name" value="Glycos_transf_1"/>
    <property type="match status" value="1"/>
</dbReference>
<comment type="caution">
    <text evidence="3">The sequence shown here is derived from an EMBL/GenBank/DDBJ whole genome shotgun (WGS) entry which is preliminary data.</text>
</comment>
<dbReference type="Pfam" id="PF13439">
    <property type="entry name" value="Glyco_transf_4"/>
    <property type="match status" value="1"/>
</dbReference>
<evidence type="ECO:0000259" key="1">
    <source>
        <dbReference type="Pfam" id="PF00534"/>
    </source>
</evidence>
<reference evidence="3 4" key="1">
    <citation type="submission" date="2014-10" db="EMBL/GenBank/DDBJ databases">
        <title>Kaistella solincola genome.</title>
        <authorList>
            <person name="Newman J.D."/>
        </authorList>
    </citation>
    <scope>NUCLEOTIDE SEQUENCE [LARGE SCALE GENOMIC DNA]</scope>
    <source>
        <strain evidence="3 4">DSM 22468</strain>
    </source>
</reference>
<keyword evidence="4" id="KW-1185">Reference proteome</keyword>
<dbReference type="RefSeq" id="WP_039343188.1">
    <property type="nucleotide sequence ID" value="NZ_JSYK01000003.1"/>
</dbReference>
<organism evidence="3 4">
    <name type="scientific">Kaistella solincola</name>
    <dbReference type="NCBI Taxonomy" id="510955"/>
    <lineage>
        <taxon>Bacteria</taxon>
        <taxon>Pseudomonadati</taxon>
        <taxon>Bacteroidota</taxon>
        <taxon>Flavobacteriia</taxon>
        <taxon>Flavobacteriales</taxon>
        <taxon>Weeksellaceae</taxon>
        <taxon>Chryseobacterium group</taxon>
        <taxon>Kaistella</taxon>
    </lineage>
</organism>